<sequence length="248" mass="27435">MASTTATQRREPLRQPSQSSTDQSKQERGEEQDLGPKDTTASLDTQDSIPTTHNEEDDLMSNSARIRTTRSKSRDNIPLNELTILEDRVYEPGVSAKATTTPVRKTKTVQDFEDKSWKNLWGISQFGSELLENKGSVARDHMANERTFLSWMRTSLGLTTAGVGVTQLFKIANDNSSSSDILLKAGKPIGAAFILIAILCIIMGLLRFMRTQTLLQQEKYPASRISVSLLVFLVLSLCIVTVVIVLSS</sequence>
<evidence type="ECO:0000256" key="4">
    <source>
        <dbReference type="ARBA" id="ARBA00022989"/>
    </source>
</evidence>
<dbReference type="Pfam" id="PF02656">
    <property type="entry name" value="DUF202"/>
    <property type="match status" value="1"/>
</dbReference>
<keyword evidence="4 7" id="KW-1133">Transmembrane helix</keyword>
<feature type="compositionally biased region" description="Basic and acidic residues" evidence="6">
    <location>
        <begin position="24"/>
        <end position="36"/>
    </location>
</feature>
<evidence type="ECO:0000256" key="3">
    <source>
        <dbReference type="ARBA" id="ARBA00022692"/>
    </source>
</evidence>
<dbReference type="PANTHER" id="PTHR34187">
    <property type="entry name" value="FGR18P"/>
    <property type="match status" value="1"/>
</dbReference>
<feature type="transmembrane region" description="Helical" evidence="7">
    <location>
        <begin position="227"/>
        <end position="246"/>
    </location>
</feature>
<feature type="domain" description="DUF202" evidence="8">
    <location>
        <begin position="139"/>
        <end position="212"/>
    </location>
</feature>
<feature type="transmembrane region" description="Helical" evidence="7">
    <location>
        <begin position="189"/>
        <end position="206"/>
    </location>
</feature>
<dbReference type="InterPro" id="IPR003807">
    <property type="entry name" value="DUF202"/>
</dbReference>
<evidence type="ECO:0000256" key="1">
    <source>
        <dbReference type="ARBA" id="ARBA00004651"/>
    </source>
</evidence>
<proteinExistence type="predicted"/>
<accession>A0A061AZZ1</accession>
<evidence type="ECO:0000256" key="2">
    <source>
        <dbReference type="ARBA" id="ARBA00022475"/>
    </source>
</evidence>
<feature type="transmembrane region" description="Helical" evidence="7">
    <location>
        <begin position="148"/>
        <end position="169"/>
    </location>
</feature>
<evidence type="ECO:0000256" key="5">
    <source>
        <dbReference type="ARBA" id="ARBA00023136"/>
    </source>
</evidence>
<dbReference type="PANTHER" id="PTHR34187:SF2">
    <property type="entry name" value="DUF202 DOMAIN-CONTAINING PROTEIN"/>
    <property type="match status" value="1"/>
</dbReference>
<keyword evidence="5 7" id="KW-0472">Membrane</keyword>
<dbReference type="EMBL" id="LK052896">
    <property type="protein sequence ID" value="CDR43232.1"/>
    <property type="molecule type" value="Genomic_DNA"/>
</dbReference>
<keyword evidence="3 7" id="KW-0812">Transmembrane</keyword>
<dbReference type="OrthoDB" id="199599at2759"/>
<evidence type="ECO:0000256" key="7">
    <source>
        <dbReference type="SAM" id="Phobius"/>
    </source>
</evidence>
<dbReference type="PhylomeDB" id="A0A061AZZ1"/>
<reference evidence="9" key="1">
    <citation type="journal article" date="2014" name="Genome Announc.">
        <title>Genome sequence of the yeast Cyberlindnera fabianii (Hansenula fabianii).</title>
        <authorList>
            <person name="Freel K.C."/>
            <person name="Sarilar V."/>
            <person name="Neuveglise C."/>
            <person name="Devillers H."/>
            <person name="Friedrich A."/>
            <person name="Schacherer J."/>
        </authorList>
    </citation>
    <scope>NUCLEOTIDE SEQUENCE</scope>
    <source>
        <strain evidence="9">YJS4271</strain>
    </source>
</reference>
<protein>
    <submittedName>
        <fullName evidence="9">CYFA0S11e02058g1_1</fullName>
    </submittedName>
</protein>
<dbReference type="VEuPathDB" id="FungiDB:BON22_2899"/>
<organism evidence="9">
    <name type="scientific">Cyberlindnera fabianii</name>
    <name type="common">Yeast</name>
    <name type="synonym">Hansenula fabianii</name>
    <dbReference type="NCBI Taxonomy" id="36022"/>
    <lineage>
        <taxon>Eukaryota</taxon>
        <taxon>Fungi</taxon>
        <taxon>Dikarya</taxon>
        <taxon>Ascomycota</taxon>
        <taxon>Saccharomycotina</taxon>
        <taxon>Saccharomycetes</taxon>
        <taxon>Phaffomycetales</taxon>
        <taxon>Phaffomycetaceae</taxon>
        <taxon>Cyberlindnera</taxon>
    </lineage>
</organism>
<feature type="compositionally biased region" description="Polar residues" evidence="6">
    <location>
        <begin position="39"/>
        <end position="52"/>
    </location>
</feature>
<evidence type="ECO:0000256" key="6">
    <source>
        <dbReference type="SAM" id="MobiDB-lite"/>
    </source>
</evidence>
<dbReference type="AlphaFoldDB" id="A0A061AZZ1"/>
<evidence type="ECO:0000313" key="9">
    <source>
        <dbReference type="EMBL" id="CDR43232.1"/>
    </source>
</evidence>
<evidence type="ECO:0000259" key="8">
    <source>
        <dbReference type="Pfam" id="PF02656"/>
    </source>
</evidence>
<gene>
    <name evidence="9" type="ORF">CYFA0S_11e02058g</name>
</gene>
<keyword evidence="2" id="KW-1003">Cell membrane</keyword>
<feature type="region of interest" description="Disordered" evidence="6">
    <location>
        <begin position="1"/>
        <end position="72"/>
    </location>
</feature>
<name>A0A061AZZ1_CYBFA</name>
<dbReference type="InterPro" id="IPR052053">
    <property type="entry name" value="IM_YidH-like"/>
</dbReference>
<dbReference type="GO" id="GO:0005886">
    <property type="term" value="C:plasma membrane"/>
    <property type="evidence" value="ECO:0007669"/>
    <property type="project" value="UniProtKB-SubCell"/>
</dbReference>
<comment type="subcellular location">
    <subcellularLocation>
        <location evidence="1">Cell membrane</location>
        <topology evidence="1">Multi-pass membrane protein</topology>
    </subcellularLocation>
</comment>